<dbReference type="PROSITE" id="PS51257">
    <property type="entry name" value="PROKAR_LIPOPROTEIN"/>
    <property type="match status" value="1"/>
</dbReference>
<comment type="caution">
    <text evidence="1">The sequence shown here is derived from an EMBL/GenBank/DDBJ whole genome shotgun (WGS) entry which is preliminary data.</text>
</comment>
<name>A0AAW1YRD8_RUBAR</name>
<dbReference type="EMBL" id="JBEDUW010000001">
    <property type="protein sequence ID" value="KAK9951149.1"/>
    <property type="molecule type" value="Genomic_DNA"/>
</dbReference>
<dbReference type="Proteomes" id="UP001457282">
    <property type="component" value="Unassembled WGS sequence"/>
</dbReference>
<accession>A0AAW1YRD8</accession>
<keyword evidence="2" id="KW-1185">Reference proteome</keyword>
<gene>
    <name evidence="1" type="ORF">M0R45_006608</name>
</gene>
<proteinExistence type="predicted"/>
<organism evidence="1 2">
    <name type="scientific">Rubus argutus</name>
    <name type="common">Southern blackberry</name>
    <dbReference type="NCBI Taxonomy" id="59490"/>
    <lineage>
        <taxon>Eukaryota</taxon>
        <taxon>Viridiplantae</taxon>
        <taxon>Streptophyta</taxon>
        <taxon>Embryophyta</taxon>
        <taxon>Tracheophyta</taxon>
        <taxon>Spermatophyta</taxon>
        <taxon>Magnoliopsida</taxon>
        <taxon>eudicotyledons</taxon>
        <taxon>Gunneridae</taxon>
        <taxon>Pentapetalae</taxon>
        <taxon>rosids</taxon>
        <taxon>fabids</taxon>
        <taxon>Rosales</taxon>
        <taxon>Rosaceae</taxon>
        <taxon>Rosoideae</taxon>
        <taxon>Rosoideae incertae sedis</taxon>
        <taxon>Rubus</taxon>
    </lineage>
</organism>
<evidence type="ECO:0000313" key="1">
    <source>
        <dbReference type="EMBL" id="KAK9951149.1"/>
    </source>
</evidence>
<dbReference type="AlphaFoldDB" id="A0AAW1YRD8"/>
<evidence type="ECO:0000313" key="2">
    <source>
        <dbReference type="Proteomes" id="UP001457282"/>
    </source>
</evidence>
<reference evidence="1 2" key="1">
    <citation type="journal article" date="2023" name="G3 (Bethesda)">
        <title>A chromosome-length genome assembly and annotation of blackberry (Rubus argutus, cv. 'Hillquist').</title>
        <authorList>
            <person name="Bruna T."/>
            <person name="Aryal R."/>
            <person name="Dudchenko O."/>
            <person name="Sargent D.J."/>
            <person name="Mead D."/>
            <person name="Buti M."/>
            <person name="Cavallini A."/>
            <person name="Hytonen T."/>
            <person name="Andres J."/>
            <person name="Pham M."/>
            <person name="Weisz D."/>
            <person name="Mascagni F."/>
            <person name="Usai G."/>
            <person name="Natali L."/>
            <person name="Bassil N."/>
            <person name="Fernandez G.E."/>
            <person name="Lomsadze A."/>
            <person name="Armour M."/>
            <person name="Olukolu B."/>
            <person name="Poorten T."/>
            <person name="Britton C."/>
            <person name="Davik J."/>
            <person name="Ashrafi H."/>
            <person name="Aiden E.L."/>
            <person name="Borodovsky M."/>
            <person name="Worthington M."/>
        </authorList>
    </citation>
    <scope>NUCLEOTIDE SEQUENCE [LARGE SCALE GENOMIC DNA]</scope>
    <source>
        <strain evidence="1">PI 553951</strain>
    </source>
</reference>
<sequence length="97" mass="10010">MSTVRAARYDGGELVAVRLGHGLGFLAGYGGLGCGLGLWQIGSTIEEGAKGEHAEEVLVACGAIGEVSSWMIGFEQRSSQAALWVDEIDGGDGMVKP</sequence>
<protein>
    <submittedName>
        <fullName evidence="1">Uncharacterized protein</fullName>
    </submittedName>
</protein>